<evidence type="ECO:0000256" key="2">
    <source>
        <dbReference type="ARBA" id="ARBA00022448"/>
    </source>
</evidence>
<protein>
    <submittedName>
        <fullName evidence="10">SPOSA6832_00758-mRNA-1:cds</fullName>
    </submittedName>
</protein>
<feature type="region of interest" description="Disordered" evidence="7">
    <location>
        <begin position="498"/>
        <end position="524"/>
    </location>
</feature>
<proteinExistence type="predicted"/>
<gene>
    <name evidence="10" type="primary">SPOSA6832_00758</name>
</gene>
<feature type="transmembrane region" description="Helical" evidence="8">
    <location>
        <begin position="371"/>
        <end position="389"/>
    </location>
</feature>
<organism evidence="10 11">
    <name type="scientific">Sporidiobolus salmonicolor</name>
    <name type="common">Yeast-like fungus</name>
    <name type="synonym">Sporobolomyces salmonicolor</name>
    <dbReference type="NCBI Taxonomy" id="5005"/>
    <lineage>
        <taxon>Eukaryota</taxon>
        <taxon>Fungi</taxon>
        <taxon>Dikarya</taxon>
        <taxon>Basidiomycota</taxon>
        <taxon>Pucciniomycotina</taxon>
        <taxon>Microbotryomycetes</taxon>
        <taxon>Sporidiobolales</taxon>
        <taxon>Sporidiobolaceae</taxon>
        <taxon>Sporobolomyces</taxon>
    </lineage>
</organism>
<feature type="transmembrane region" description="Helical" evidence="8">
    <location>
        <begin position="468"/>
        <end position="488"/>
    </location>
</feature>
<feature type="transmembrane region" description="Helical" evidence="8">
    <location>
        <begin position="184"/>
        <end position="203"/>
    </location>
</feature>
<dbReference type="Proteomes" id="UP000243876">
    <property type="component" value="Unassembled WGS sequence"/>
</dbReference>
<feature type="region of interest" description="Disordered" evidence="7">
    <location>
        <begin position="813"/>
        <end position="885"/>
    </location>
</feature>
<feature type="transmembrane region" description="Helical" evidence="8">
    <location>
        <begin position="290"/>
        <end position="306"/>
    </location>
</feature>
<feature type="domain" description="Cation/H+ exchanger transmembrane" evidence="9">
    <location>
        <begin position="68"/>
        <end position="478"/>
    </location>
</feature>
<name>A0A0D6EH56_SPOSA</name>
<dbReference type="InterPro" id="IPR006153">
    <property type="entry name" value="Cation/H_exchanger_TM"/>
</dbReference>
<evidence type="ECO:0000313" key="10">
    <source>
        <dbReference type="EMBL" id="CEQ39231.1"/>
    </source>
</evidence>
<feature type="transmembrane region" description="Helical" evidence="8">
    <location>
        <begin position="111"/>
        <end position="135"/>
    </location>
</feature>
<evidence type="ECO:0000256" key="1">
    <source>
        <dbReference type="ARBA" id="ARBA00004141"/>
    </source>
</evidence>
<dbReference type="Pfam" id="PF00999">
    <property type="entry name" value="Na_H_Exchanger"/>
    <property type="match status" value="1"/>
</dbReference>
<keyword evidence="3 8" id="KW-0812">Transmembrane</keyword>
<evidence type="ECO:0000256" key="7">
    <source>
        <dbReference type="SAM" id="MobiDB-lite"/>
    </source>
</evidence>
<dbReference type="InterPro" id="IPR038770">
    <property type="entry name" value="Na+/solute_symporter_sf"/>
</dbReference>
<accession>A0A0D6EH56</accession>
<feature type="transmembrane region" description="Helical" evidence="8">
    <location>
        <begin position="156"/>
        <end position="178"/>
    </location>
</feature>
<evidence type="ECO:0000259" key="9">
    <source>
        <dbReference type="Pfam" id="PF00999"/>
    </source>
</evidence>
<feature type="transmembrane region" description="Helical" evidence="8">
    <location>
        <begin position="233"/>
        <end position="256"/>
    </location>
</feature>
<dbReference type="OrthoDB" id="2687058at2759"/>
<keyword evidence="2" id="KW-0813">Transport</keyword>
<evidence type="ECO:0000256" key="8">
    <source>
        <dbReference type="SAM" id="Phobius"/>
    </source>
</evidence>
<feature type="transmembrane region" description="Helical" evidence="8">
    <location>
        <begin position="401"/>
        <end position="424"/>
    </location>
</feature>
<feature type="transmembrane region" description="Helical" evidence="8">
    <location>
        <begin position="86"/>
        <end position="105"/>
    </location>
</feature>
<feature type="compositionally biased region" description="Basic and acidic residues" evidence="7">
    <location>
        <begin position="815"/>
        <end position="826"/>
    </location>
</feature>
<keyword evidence="5" id="KW-0406">Ion transport</keyword>
<keyword evidence="4 8" id="KW-1133">Transmembrane helix</keyword>
<feature type="region of interest" description="Disordered" evidence="7">
    <location>
        <begin position="555"/>
        <end position="576"/>
    </location>
</feature>
<feature type="transmembrane region" description="Helical" evidence="8">
    <location>
        <begin position="57"/>
        <end position="79"/>
    </location>
</feature>
<feature type="compositionally biased region" description="Polar residues" evidence="7">
    <location>
        <begin position="827"/>
        <end position="841"/>
    </location>
</feature>
<dbReference type="EMBL" id="CENE01000002">
    <property type="protein sequence ID" value="CEQ39231.1"/>
    <property type="molecule type" value="Genomic_DNA"/>
</dbReference>
<feature type="transmembrane region" description="Helical" evidence="8">
    <location>
        <begin position="445"/>
        <end position="462"/>
    </location>
</feature>
<evidence type="ECO:0000313" key="11">
    <source>
        <dbReference type="Proteomes" id="UP000243876"/>
    </source>
</evidence>
<dbReference type="InterPro" id="IPR050794">
    <property type="entry name" value="CPA2_transporter"/>
</dbReference>
<evidence type="ECO:0000256" key="6">
    <source>
        <dbReference type="ARBA" id="ARBA00023136"/>
    </source>
</evidence>
<dbReference type="AlphaFoldDB" id="A0A0D6EH56"/>
<feature type="transmembrane region" description="Helical" evidence="8">
    <location>
        <begin position="326"/>
        <end position="359"/>
    </location>
</feature>
<evidence type="ECO:0000256" key="3">
    <source>
        <dbReference type="ARBA" id="ARBA00022692"/>
    </source>
</evidence>
<keyword evidence="11" id="KW-1185">Reference proteome</keyword>
<dbReference type="Gene3D" id="1.20.1530.20">
    <property type="match status" value="2"/>
</dbReference>
<reference evidence="11" key="1">
    <citation type="submission" date="2015-02" db="EMBL/GenBank/DDBJ databases">
        <authorList>
            <person name="Gon?alves P."/>
        </authorList>
    </citation>
    <scope>NUCLEOTIDE SEQUENCE [LARGE SCALE GENOMIC DNA]</scope>
</reference>
<comment type="subcellular location">
    <subcellularLocation>
        <location evidence="1">Membrane</location>
        <topology evidence="1">Multi-pass membrane protein</topology>
    </subcellularLocation>
</comment>
<dbReference type="GO" id="GO:0015297">
    <property type="term" value="F:antiporter activity"/>
    <property type="evidence" value="ECO:0007669"/>
    <property type="project" value="InterPro"/>
</dbReference>
<keyword evidence="6 8" id="KW-0472">Membrane</keyword>
<dbReference type="GO" id="GO:0016020">
    <property type="term" value="C:membrane"/>
    <property type="evidence" value="ECO:0007669"/>
    <property type="project" value="UniProtKB-SubCell"/>
</dbReference>
<sequence>MSSASASASLVTFTATATAGQPYSTVAAAGATQAVGVSILSGGDDINPIKFVASEAIQLLIVQLFIIICLSRILSFLFVKFRQPRVVAEILAGILLGPTAFGRIPGFTENIFPAASIPFLNLLATLGLVLFLFVIGLEVDFTLFRKNLKPSLGVSLAGLCLPFGLGCAVAVGLYNQFIDKSVKFTTFMCFIGTSSSITAFPVLGRILTELRLMNDPVGVVVLASGVANDVIGWMLLALSVALATAGQGVVVVYILLTTVGWSAPAPSTPPPCTSPSPSYAFFSPEPDPDLLLRRILFLYFICRPLLNLLGRKTGSYGNPDGPTQTYILAVLMLVLISAWFMQSIGISNIFGGFLVGLIVPHSVGHHIAAKIEDLVLCIFIPLYFASSGLRTNLTLLNTGIIWGWVVCVIACAFCGKFFGCFGAAKLTGFSLRESAATGFLMSAKGLIELIVLNQGLTVGIINETVFSIFVLEALLLTFAATPCTLAVYPPHVRRSINDAPSGKEPLSRSTSSLDKTGRFDTLGDSSQTRTRFTVVIDKLESMGALFILTKLLAVSSTPSSNPPTTGNTITSSAGLLEEDRKRASPAFPANGAPRTSSSRALISLTPLRLVELTERASAVMLASDAAAEHLKRDPLTALYRTFAAVVGQGITVPRGDFAITGPENFAETVATKAEEAGSEMILVPWKLGESTRQVSDMVSVPNPFEHIFGNTLPGSTSFSAAQADSSLYAAFLRDLFATASCDVGLFLDRSSSDESFPSLSPDPSASATKTHLFLPFFGGADDRACLELAVQLAKGSAAIKATVLVVQRVAEPTEEDRLAEGSELSKEGSNSGTDDATSTTRLDSRAGGATTSSDIIKGPALQLTIGGTHHGTHHSGSGRPGETVYPTQNALASATADDLALEQVKALLLAAPASSIAGSIELVQVETVAPLRTMVRRAASCSRDQEERLVFLVGRARRDAASHRLESLSLLKAAEKANTLGICASPEVRRCLGEAAAAAVVSGVEGAVWVVQSGLTGGKRRREAGSIEGSKA</sequence>
<dbReference type="PANTHER" id="PTHR32468">
    <property type="entry name" value="CATION/H + ANTIPORTER"/>
    <property type="match status" value="1"/>
</dbReference>
<evidence type="ECO:0000256" key="5">
    <source>
        <dbReference type="ARBA" id="ARBA00023065"/>
    </source>
</evidence>
<feature type="compositionally biased region" description="Low complexity" evidence="7">
    <location>
        <begin position="555"/>
        <end position="572"/>
    </location>
</feature>
<evidence type="ECO:0000256" key="4">
    <source>
        <dbReference type="ARBA" id="ARBA00022989"/>
    </source>
</evidence>
<dbReference type="GO" id="GO:1902600">
    <property type="term" value="P:proton transmembrane transport"/>
    <property type="evidence" value="ECO:0007669"/>
    <property type="project" value="InterPro"/>
</dbReference>
<dbReference type="PANTHER" id="PTHR32468:SF0">
    <property type="entry name" value="K(+)_H(+) ANTIPORTER 1"/>
    <property type="match status" value="1"/>
</dbReference>